<sequence>MSDGFSEIIHVPTRLRICSILAEVGEAEFGVLRDALTLSDSVLSKHVKVLDQAGFVNVRKGAVNGRTRTWVSLTKSGQAAFKAHVQELRKLAATGDRLAP</sequence>
<name>A0ABS8GHF0_9MICC</name>
<dbReference type="InterPro" id="IPR001845">
    <property type="entry name" value="HTH_ArsR_DNA-bd_dom"/>
</dbReference>
<keyword evidence="3" id="KW-1185">Reference proteome</keyword>
<dbReference type="Gene3D" id="1.10.10.10">
    <property type="entry name" value="Winged helix-like DNA-binding domain superfamily/Winged helix DNA-binding domain"/>
    <property type="match status" value="1"/>
</dbReference>
<dbReference type="EMBL" id="JAJFZQ010000003">
    <property type="protein sequence ID" value="MCC3265271.1"/>
    <property type="molecule type" value="Genomic_DNA"/>
</dbReference>
<dbReference type="SUPFAM" id="SSF46785">
    <property type="entry name" value="Winged helix' DNA-binding domain"/>
    <property type="match status" value="1"/>
</dbReference>
<dbReference type="Pfam" id="PF13601">
    <property type="entry name" value="HTH_34"/>
    <property type="match status" value="1"/>
</dbReference>
<dbReference type="InterPro" id="IPR011991">
    <property type="entry name" value="ArsR-like_HTH"/>
</dbReference>
<evidence type="ECO:0000259" key="1">
    <source>
        <dbReference type="SMART" id="SM00418"/>
    </source>
</evidence>
<protein>
    <submittedName>
        <fullName evidence="2">Transcriptional regulator</fullName>
    </submittedName>
</protein>
<dbReference type="Proteomes" id="UP001139168">
    <property type="component" value="Unassembled WGS sequence"/>
</dbReference>
<dbReference type="InterPro" id="IPR036390">
    <property type="entry name" value="WH_DNA-bd_sf"/>
</dbReference>
<feature type="domain" description="HTH arsR-type" evidence="1">
    <location>
        <begin position="4"/>
        <end position="94"/>
    </location>
</feature>
<comment type="caution">
    <text evidence="2">The sequence shown here is derived from an EMBL/GenBank/DDBJ whole genome shotgun (WGS) entry which is preliminary data.</text>
</comment>
<evidence type="ECO:0000313" key="2">
    <source>
        <dbReference type="EMBL" id="MCC3265271.1"/>
    </source>
</evidence>
<evidence type="ECO:0000313" key="3">
    <source>
        <dbReference type="Proteomes" id="UP001139168"/>
    </source>
</evidence>
<gene>
    <name evidence="2" type="ORF">LJ752_04305</name>
</gene>
<dbReference type="PANTHER" id="PTHR37318:SF1">
    <property type="entry name" value="BSL7504 PROTEIN"/>
    <property type="match status" value="1"/>
</dbReference>
<dbReference type="InterPro" id="IPR027395">
    <property type="entry name" value="WH_DNA-bd_dom"/>
</dbReference>
<dbReference type="CDD" id="cd00090">
    <property type="entry name" value="HTH_ARSR"/>
    <property type="match status" value="1"/>
</dbReference>
<dbReference type="InterPro" id="IPR036388">
    <property type="entry name" value="WH-like_DNA-bd_sf"/>
</dbReference>
<reference evidence="2" key="1">
    <citation type="submission" date="2021-10" db="EMBL/GenBank/DDBJ databases">
        <title>Novel species in genus Arthrobacter.</title>
        <authorList>
            <person name="Liu Y."/>
        </authorList>
    </citation>
    <scope>NUCLEOTIDE SEQUENCE</scope>
    <source>
        <strain evidence="2">Zg-Y786</strain>
    </source>
</reference>
<proteinExistence type="predicted"/>
<accession>A0ABS8GHF0</accession>
<organism evidence="2 3">
    <name type="scientific">Arthrobacter gengyunqii</name>
    <dbReference type="NCBI Taxonomy" id="2886940"/>
    <lineage>
        <taxon>Bacteria</taxon>
        <taxon>Bacillati</taxon>
        <taxon>Actinomycetota</taxon>
        <taxon>Actinomycetes</taxon>
        <taxon>Micrococcales</taxon>
        <taxon>Micrococcaceae</taxon>
        <taxon>Arthrobacter</taxon>
    </lineage>
</organism>
<dbReference type="PANTHER" id="PTHR37318">
    <property type="entry name" value="BSL7504 PROTEIN"/>
    <property type="match status" value="1"/>
</dbReference>
<dbReference type="SMART" id="SM00418">
    <property type="entry name" value="HTH_ARSR"/>
    <property type="match status" value="1"/>
</dbReference>
<dbReference type="RefSeq" id="WP_227890098.1">
    <property type="nucleotide sequence ID" value="NZ_JAJFZQ010000003.1"/>
</dbReference>